<keyword evidence="1 10" id="KW-1003">Cell membrane</keyword>
<comment type="subunit">
    <text evidence="10">Probably interacts with PlsX.</text>
</comment>
<keyword evidence="6 10" id="KW-0443">Lipid metabolism</keyword>
<keyword evidence="9 10" id="KW-1208">Phospholipid metabolism</keyword>
<evidence type="ECO:0000256" key="8">
    <source>
        <dbReference type="ARBA" id="ARBA00023209"/>
    </source>
</evidence>
<evidence type="ECO:0000256" key="4">
    <source>
        <dbReference type="ARBA" id="ARBA00022692"/>
    </source>
</evidence>
<evidence type="ECO:0000256" key="5">
    <source>
        <dbReference type="ARBA" id="ARBA00022989"/>
    </source>
</evidence>
<keyword evidence="4 10" id="KW-0812">Transmembrane</keyword>
<comment type="pathway">
    <text evidence="10">Lipid metabolism; phospholipid metabolism.</text>
</comment>
<keyword evidence="11" id="KW-0012">Acyltransferase</keyword>
<gene>
    <name evidence="10 11" type="primary">plsY</name>
    <name evidence="11" type="ORF">DRJ00_00835</name>
</gene>
<organism evidence="11 12">
    <name type="scientific">Aerophobetes bacterium</name>
    <dbReference type="NCBI Taxonomy" id="2030807"/>
    <lineage>
        <taxon>Bacteria</taxon>
        <taxon>Candidatus Aerophobota</taxon>
    </lineage>
</organism>
<comment type="function">
    <text evidence="10">Catalyzes the transfer of an acyl group from acyl-phosphate (acyl-PO(4)) to glycerol-3-phosphate (G3P) to form lysophosphatidic acid (LPA). This enzyme utilizes acyl-phosphate as fatty acyl donor, but not acyl-CoA or acyl-ACP.</text>
</comment>
<dbReference type="PANTHER" id="PTHR30309:SF0">
    <property type="entry name" value="GLYCEROL-3-PHOSPHATE ACYLTRANSFERASE-RELATED"/>
    <property type="match status" value="1"/>
</dbReference>
<dbReference type="NCBIfam" id="TIGR00023">
    <property type="entry name" value="glycerol-3-phosphate 1-O-acyltransferase PlsY"/>
    <property type="match status" value="1"/>
</dbReference>
<evidence type="ECO:0000256" key="3">
    <source>
        <dbReference type="ARBA" id="ARBA00022679"/>
    </source>
</evidence>
<evidence type="ECO:0000313" key="11">
    <source>
        <dbReference type="EMBL" id="RLE10624.1"/>
    </source>
</evidence>
<keyword evidence="7 10" id="KW-0472">Membrane</keyword>
<evidence type="ECO:0000256" key="9">
    <source>
        <dbReference type="ARBA" id="ARBA00023264"/>
    </source>
</evidence>
<keyword evidence="8 10" id="KW-0594">Phospholipid biosynthesis</keyword>
<proteinExistence type="inferred from homology"/>
<feature type="transmembrane region" description="Helical" evidence="10">
    <location>
        <begin position="167"/>
        <end position="183"/>
    </location>
</feature>
<dbReference type="HAMAP" id="MF_01043">
    <property type="entry name" value="PlsY"/>
    <property type="match status" value="1"/>
</dbReference>
<dbReference type="GO" id="GO:0005886">
    <property type="term" value="C:plasma membrane"/>
    <property type="evidence" value="ECO:0007669"/>
    <property type="project" value="UniProtKB-SubCell"/>
</dbReference>
<evidence type="ECO:0000256" key="6">
    <source>
        <dbReference type="ARBA" id="ARBA00023098"/>
    </source>
</evidence>
<dbReference type="EC" id="2.3.1.275" evidence="10"/>
<evidence type="ECO:0000313" key="12">
    <source>
        <dbReference type="Proteomes" id="UP000279422"/>
    </source>
</evidence>
<dbReference type="PANTHER" id="PTHR30309">
    <property type="entry name" value="INNER MEMBRANE PROTEIN YGIH"/>
    <property type="match status" value="1"/>
</dbReference>
<comment type="caution">
    <text evidence="11">The sequence shown here is derived from an EMBL/GenBank/DDBJ whole genome shotgun (WGS) entry which is preliminary data.</text>
</comment>
<feature type="transmembrane region" description="Helical" evidence="10">
    <location>
        <begin position="114"/>
        <end position="135"/>
    </location>
</feature>
<dbReference type="AlphaFoldDB" id="A0A497E5Y7"/>
<accession>A0A497E5Y7</accession>
<dbReference type="GO" id="GO:0008654">
    <property type="term" value="P:phospholipid biosynthetic process"/>
    <property type="evidence" value="ECO:0007669"/>
    <property type="project" value="UniProtKB-UniRule"/>
</dbReference>
<evidence type="ECO:0000256" key="7">
    <source>
        <dbReference type="ARBA" id="ARBA00023136"/>
    </source>
</evidence>
<comment type="subcellular location">
    <subcellularLocation>
        <location evidence="10">Cell membrane</location>
        <topology evidence="10">Multi-pass membrane protein</topology>
    </subcellularLocation>
</comment>
<feature type="transmembrane region" description="Helical" evidence="10">
    <location>
        <begin position="83"/>
        <end position="102"/>
    </location>
</feature>
<dbReference type="InterPro" id="IPR003811">
    <property type="entry name" value="G3P_acylTferase_PlsY"/>
</dbReference>
<keyword evidence="2 10" id="KW-0444">Lipid biosynthesis</keyword>
<comment type="similarity">
    <text evidence="10">Belongs to the PlsY family.</text>
</comment>
<dbReference type="UniPathway" id="UPA00085"/>
<feature type="transmembrane region" description="Helical" evidence="10">
    <location>
        <begin position="141"/>
        <end position="160"/>
    </location>
</feature>
<protein>
    <recommendedName>
        <fullName evidence="10">Glycerol-3-phosphate acyltransferase</fullName>
    </recommendedName>
    <alternativeName>
        <fullName evidence="10">Acyl-PO4 G3P acyltransferase</fullName>
    </alternativeName>
    <alternativeName>
        <fullName evidence="10">Acyl-phosphate--glycerol-3-phosphate acyltransferase</fullName>
    </alternativeName>
    <alternativeName>
        <fullName evidence="10">G3P acyltransferase</fullName>
        <shortName evidence="10">GPAT</shortName>
        <ecNumber evidence="10">2.3.1.275</ecNumber>
    </alternativeName>
    <alternativeName>
        <fullName evidence="10">Lysophosphatidic acid synthase</fullName>
        <shortName evidence="10">LPA synthase</shortName>
    </alternativeName>
</protein>
<dbReference type="Pfam" id="PF02660">
    <property type="entry name" value="G3P_acyltransf"/>
    <property type="match status" value="1"/>
</dbReference>
<dbReference type="SMART" id="SM01207">
    <property type="entry name" value="G3P_acyltransf"/>
    <property type="match status" value="1"/>
</dbReference>
<keyword evidence="5 10" id="KW-1133">Transmembrane helix</keyword>
<evidence type="ECO:0000256" key="2">
    <source>
        <dbReference type="ARBA" id="ARBA00022516"/>
    </source>
</evidence>
<dbReference type="Proteomes" id="UP000279422">
    <property type="component" value="Unassembled WGS sequence"/>
</dbReference>
<evidence type="ECO:0000256" key="1">
    <source>
        <dbReference type="ARBA" id="ARBA00022475"/>
    </source>
</evidence>
<dbReference type="EMBL" id="QMPZ01000005">
    <property type="protein sequence ID" value="RLE10624.1"/>
    <property type="molecule type" value="Genomic_DNA"/>
</dbReference>
<dbReference type="GO" id="GO:0043772">
    <property type="term" value="F:acyl-phosphate glycerol-3-phosphate acyltransferase activity"/>
    <property type="evidence" value="ECO:0007669"/>
    <property type="project" value="UniProtKB-UniRule"/>
</dbReference>
<sequence>MFILILLIGYLVGSIPWGYLIGKLKKGIDIRKFGSGNIGTTNVLRVLGGVPAVLVLGGDMGKGIGAVCIGMMLASSTGMSPKIIGGLAGLSSILGHNWPVFLRFKGGKGVATSAGVFLTLTPLPFILSLAVMLLVVFFTRYVSLGSILAAGSFPLFILLCARGETRFYFILSLIVAALTLFTHRSNLRRLLNGCERKLGEKERI</sequence>
<reference evidence="11 12" key="1">
    <citation type="submission" date="2018-06" db="EMBL/GenBank/DDBJ databases">
        <title>Extensive metabolic versatility and redundancy in microbially diverse, dynamic hydrothermal sediments.</title>
        <authorList>
            <person name="Dombrowski N."/>
            <person name="Teske A."/>
            <person name="Baker B.J."/>
        </authorList>
    </citation>
    <scope>NUCLEOTIDE SEQUENCE [LARGE SCALE GENOMIC DNA]</scope>
    <source>
        <strain evidence="11">B47_G16</strain>
    </source>
</reference>
<evidence type="ECO:0000256" key="10">
    <source>
        <dbReference type="HAMAP-Rule" id="MF_01043"/>
    </source>
</evidence>
<keyword evidence="3 10" id="KW-0808">Transferase</keyword>
<name>A0A497E5Y7_UNCAE</name>
<comment type="catalytic activity">
    <reaction evidence="10">
        <text>an acyl phosphate + sn-glycerol 3-phosphate = a 1-acyl-sn-glycero-3-phosphate + phosphate</text>
        <dbReference type="Rhea" id="RHEA:34075"/>
        <dbReference type="ChEBI" id="CHEBI:43474"/>
        <dbReference type="ChEBI" id="CHEBI:57597"/>
        <dbReference type="ChEBI" id="CHEBI:57970"/>
        <dbReference type="ChEBI" id="CHEBI:59918"/>
        <dbReference type="EC" id="2.3.1.275"/>
    </reaction>
</comment>